<evidence type="ECO:0000256" key="2">
    <source>
        <dbReference type="ARBA" id="ARBA00022679"/>
    </source>
</evidence>
<dbReference type="PANTHER" id="PTHR11584:SF394">
    <property type="entry name" value="APOPTOTIC SIGNAL-REGULATING KINASE 1, ISOFORM C"/>
    <property type="match status" value="1"/>
</dbReference>
<dbReference type="GeneID" id="20211420"/>
<keyword evidence="6 8" id="KW-0067">ATP-binding</keyword>
<dbReference type="PANTHER" id="PTHR11584">
    <property type="entry name" value="SERINE/THREONINE PROTEIN KINASE"/>
    <property type="match status" value="1"/>
</dbReference>
<gene>
    <name evidence="12" type="primary">20211420</name>
    <name evidence="11" type="ORF">HELRODRAFT_189913</name>
</gene>
<sequence>MSNNLQVVLVSGEHPDRDLQQQQIHQQQIQSDLNVLNIVQSDVKKACNEINAELKMLTLKNFDHQESDQLNIFYHADVAIVDVSCMMYQSSMFYQIGIRENLGRPETIIMIYDTNPERTLALKLSSGSFDFLSYKLDRLGKNLVAEFSGLSLMELRSDQPGVKNIGFQQCLRKVLKAYACKTRAQVKEKFLSELKKARETWKGEDLINVLASIKSRYYGPELYSSDIVLNMLLSYRDVQDYSSMVELVEDMEDLSLNITDTVAIQHLYAFALNRRNSEGDRDKSLQRILKAIGMSDTDVPDLLCLCGRIYKDKFVESDGADGESLKEAIKWYQKGYDAQPNEYAGINLATLLVVSGEQFQTSATLKRIGQTLTTLIGHKGLLQSLTDYWDVATFFEFNVLREDYSKAVQAAECMAKMDPPSWYLKSTLGNIDLINAYKKKDSNKEESIEEKLYDFWTEYFTEATKADTSYTSFPVLISEPNLKDQSNHKMVPCYLQSVRLWHVGVKNKPKSEQSSTSEVHEWYFRATSIKFISSCQLNKRAMFLYVFDNSDDFHIFFPSEMHKIKCFDMIVNMKNNYAQENNDVITEVVMSKFNYVYQYDWDNERLILGKGNYGIVYAGYDDNNIKIAIKEVPEKNVEEVQALHEEIALHSRLRHNNIIQYLGSVSEDGYVKIFMEQVPGGSLATMSKWGMLKEDESKIADYTTQMLLGLKYLTNTHTHTLQHENMIVHRDIRGENMLINTHNNVLKITDFGMSKKLSDLNPVGQEGMCAFLAPEVADRGKRGYGYAADIWAVGCTVIEMFTGMQPENSSFWTPQALSNNNKKPVKPSIPSHLSDNAKNFLQCCFELDPSRRSSAGELLQHPFLCRGIGSQKIIESIMPESKVPTKKHKHQLQKNMDRSMSVPVHANSELKDPTRRKTAVVSTSQIQESVHLNMTRHTVKRPRPVSEIFPNLNHPNEDVFGRLNSSDSSSMLSDIQDTAYGGDGSGNSRDNNTAFYWVKKDYEKRNELVTVLKSDADKISERWLSQLHSASCAATLRINKDHLLKLLSSFGDYINRDDINDLRVVVNQLNTEIDPDPDKTAKTELSYAIFIFQNIMNEILRERKIEPHWIFALDNIIKSTIKAAVSVLSPARNAAYDGDVTYTDDDLISCLSPSEVANISSEQRYQQQIHQLKEENNSLLQHLIKSQQFCRQMLCQSIDSINAHISIMRESLMKEPTRESRGDSMSVSMHSSESDNESLVQQLIVPNRMARNDKLKNWLTEIHISNDTINKLIELGLIDLQILSEGFELSHLLDIVVLDDLKMLNIKKIFTLYPDLEMFISCGSTLISIGSEGEDEDEEEDDDDEDDDEEEGEEEGEVDEDDDEEKDEDDTGCDTCIHSINNNINDNNNNSINNNNNNSKKPLLSLLRNCTDSFNKTTITGLLVFN</sequence>
<dbReference type="InterPro" id="IPR000719">
    <property type="entry name" value="Prot_kinase_dom"/>
</dbReference>
<keyword evidence="5" id="KW-0418">Kinase</keyword>
<keyword evidence="7" id="KW-0175">Coiled coil</keyword>
<evidence type="ECO:0000256" key="4">
    <source>
        <dbReference type="ARBA" id="ARBA00022741"/>
    </source>
</evidence>
<accession>T1FRH3</accession>
<feature type="domain" description="Protein kinase" evidence="10">
    <location>
        <begin position="602"/>
        <end position="864"/>
    </location>
</feature>
<dbReference type="Pfam" id="PF00069">
    <property type="entry name" value="Pkinase"/>
    <property type="match status" value="1"/>
</dbReference>
<reference evidence="12" key="3">
    <citation type="submission" date="2015-06" db="UniProtKB">
        <authorList>
            <consortium name="EnsemblMetazoa"/>
        </authorList>
    </citation>
    <scope>IDENTIFICATION</scope>
</reference>
<dbReference type="EMBL" id="AMQM01002306">
    <property type="status" value="NOT_ANNOTATED_CDS"/>
    <property type="molecule type" value="Genomic_DNA"/>
</dbReference>
<dbReference type="PROSITE" id="PS50011">
    <property type="entry name" value="PROTEIN_KINASE_DOM"/>
    <property type="match status" value="1"/>
</dbReference>
<dbReference type="Gene3D" id="1.10.510.10">
    <property type="entry name" value="Transferase(Phosphotransferase) domain 1"/>
    <property type="match status" value="1"/>
</dbReference>
<dbReference type="InterPro" id="IPR020635">
    <property type="entry name" value="Tyr_kinase_cat_dom"/>
</dbReference>
<evidence type="ECO:0000256" key="1">
    <source>
        <dbReference type="ARBA" id="ARBA00022527"/>
    </source>
</evidence>
<dbReference type="SMART" id="SM00220">
    <property type="entry name" value="S_TKc"/>
    <property type="match status" value="1"/>
</dbReference>
<feature type="binding site" evidence="8">
    <location>
        <position position="630"/>
    </location>
    <ligand>
        <name>ATP</name>
        <dbReference type="ChEBI" id="CHEBI:30616"/>
    </ligand>
</feature>
<dbReference type="OMA" id="SCQPFKP"/>
<dbReference type="InterPro" id="IPR008266">
    <property type="entry name" value="Tyr_kinase_AS"/>
</dbReference>
<dbReference type="GO" id="GO:0038066">
    <property type="term" value="P:p38MAPK cascade"/>
    <property type="evidence" value="ECO:0000318"/>
    <property type="project" value="GO_Central"/>
</dbReference>
<dbReference type="GO" id="GO:0004674">
    <property type="term" value="F:protein serine/threonine kinase activity"/>
    <property type="evidence" value="ECO:0007669"/>
    <property type="project" value="UniProtKB-KW"/>
</dbReference>
<evidence type="ECO:0000313" key="12">
    <source>
        <dbReference type="EnsemblMetazoa" id="HelroP189913"/>
    </source>
</evidence>
<dbReference type="OrthoDB" id="275301at2759"/>
<dbReference type="InParanoid" id="T1FRH3"/>
<dbReference type="InterPro" id="IPR011009">
    <property type="entry name" value="Kinase-like_dom_sf"/>
</dbReference>
<dbReference type="Gene3D" id="3.30.200.20">
    <property type="entry name" value="Phosphorylase Kinase, domain 1"/>
    <property type="match status" value="1"/>
</dbReference>
<evidence type="ECO:0000256" key="3">
    <source>
        <dbReference type="ARBA" id="ARBA00022723"/>
    </source>
</evidence>
<dbReference type="GO" id="GO:0004713">
    <property type="term" value="F:protein tyrosine kinase activity"/>
    <property type="evidence" value="ECO:0007669"/>
    <property type="project" value="InterPro"/>
</dbReference>
<evidence type="ECO:0000313" key="11">
    <source>
        <dbReference type="EMBL" id="ESN90605.1"/>
    </source>
</evidence>
<reference evidence="11 13" key="2">
    <citation type="journal article" date="2013" name="Nature">
        <title>Insights into bilaterian evolution from three spiralian genomes.</title>
        <authorList>
            <person name="Simakov O."/>
            <person name="Marletaz F."/>
            <person name="Cho S.J."/>
            <person name="Edsinger-Gonzales E."/>
            <person name="Havlak P."/>
            <person name="Hellsten U."/>
            <person name="Kuo D.H."/>
            <person name="Larsson T."/>
            <person name="Lv J."/>
            <person name="Arendt D."/>
            <person name="Savage R."/>
            <person name="Osoegawa K."/>
            <person name="de Jong P."/>
            <person name="Grimwood J."/>
            <person name="Chapman J.A."/>
            <person name="Shapiro H."/>
            <person name="Aerts A."/>
            <person name="Otillar R.P."/>
            <person name="Terry A.Y."/>
            <person name="Boore J.L."/>
            <person name="Grigoriev I.V."/>
            <person name="Lindberg D.R."/>
            <person name="Seaver E.C."/>
            <person name="Weisblat D.A."/>
            <person name="Putnam N.H."/>
            <person name="Rokhsar D.S."/>
        </authorList>
    </citation>
    <scope>NUCLEOTIDE SEQUENCE</scope>
</reference>
<dbReference type="Proteomes" id="UP000015101">
    <property type="component" value="Unassembled WGS sequence"/>
</dbReference>
<reference evidence="13" key="1">
    <citation type="submission" date="2012-12" db="EMBL/GenBank/DDBJ databases">
        <authorList>
            <person name="Hellsten U."/>
            <person name="Grimwood J."/>
            <person name="Chapman J.A."/>
            <person name="Shapiro H."/>
            <person name="Aerts A."/>
            <person name="Otillar R.P."/>
            <person name="Terry A.Y."/>
            <person name="Boore J.L."/>
            <person name="Simakov O."/>
            <person name="Marletaz F."/>
            <person name="Cho S.-J."/>
            <person name="Edsinger-Gonzales E."/>
            <person name="Havlak P."/>
            <person name="Kuo D.-H."/>
            <person name="Larsson T."/>
            <person name="Lv J."/>
            <person name="Arendt D."/>
            <person name="Savage R."/>
            <person name="Osoegawa K."/>
            <person name="de Jong P."/>
            <person name="Lindberg D.R."/>
            <person name="Seaver E.C."/>
            <person name="Weisblat D.A."/>
            <person name="Putnam N.H."/>
            <person name="Grigoriev I.V."/>
            <person name="Rokhsar D.S."/>
        </authorList>
    </citation>
    <scope>NUCLEOTIDE SEQUENCE</scope>
</reference>
<dbReference type="SMART" id="SM00219">
    <property type="entry name" value="TyrKc"/>
    <property type="match status" value="1"/>
</dbReference>
<dbReference type="InterPro" id="IPR046872">
    <property type="entry name" value="DRHyd-ASK"/>
</dbReference>
<dbReference type="KEGG" id="hro:HELRODRAFT_189913"/>
<evidence type="ECO:0000256" key="6">
    <source>
        <dbReference type="ARBA" id="ARBA00022840"/>
    </source>
</evidence>
<organism evidence="12 13">
    <name type="scientific">Helobdella robusta</name>
    <name type="common">Californian leech</name>
    <dbReference type="NCBI Taxonomy" id="6412"/>
    <lineage>
        <taxon>Eukaryota</taxon>
        <taxon>Metazoa</taxon>
        <taxon>Spiralia</taxon>
        <taxon>Lophotrochozoa</taxon>
        <taxon>Annelida</taxon>
        <taxon>Clitellata</taxon>
        <taxon>Hirudinea</taxon>
        <taxon>Rhynchobdellida</taxon>
        <taxon>Glossiphoniidae</taxon>
        <taxon>Helobdella</taxon>
    </lineage>
</organism>
<dbReference type="eggNOG" id="KOG4279">
    <property type="taxonomic scope" value="Eukaryota"/>
</dbReference>
<feature type="region of interest" description="Disordered" evidence="9">
    <location>
        <begin position="1329"/>
        <end position="1377"/>
    </location>
</feature>
<dbReference type="InterPro" id="IPR046873">
    <property type="entry name" value="HisK-N-like"/>
</dbReference>
<dbReference type="PROSITE" id="PS00107">
    <property type="entry name" value="PROTEIN_KINASE_ATP"/>
    <property type="match status" value="1"/>
</dbReference>
<keyword evidence="13" id="KW-1185">Reference proteome</keyword>
<dbReference type="Pfam" id="PF20302">
    <property type="entry name" value="HisK-N-like"/>
    <property type="match status" value="1"/>
</dbReference>
<dbReference type="GO" id="GO:0005524">
    <property type="term" value="F:ATP binding"/>
    <property type="evidence" value="ECO:0007669"/>
    <property type="project" value="UniProtKB-UniRule"/>
</dbReference>
<dbReference type="Pfam" id="PF20309">
    <property type="entry name" value="DRHyd-ASK"/>
    <property type="match status" value="1"/>
</dbReference>
<evidence type="ECO:0000256" key="9">
    <source>
        <dbReference type="SAM" id="MobiDB-lite"/>
    </source>
</evidence>
<dbReference type="Gene3D" id="3.30.70.2850">
    <property type="match status" value="1"/>
</dbReference>
<dbReference type="FunFam" id="1.10.510.10:FF:001742">
    <property type="entry name" value="MAP kinase kinase kinase win1"/>
    <property type="match status" value="1"/>
</dbReference>
<dbReference type="PROSITE" id="PS00109">
    <property type="entry name" value="PROTEIN_KINASE_TYR"/>
    <property type="match status" value="1"/>
</dbReference>
<name>T1FRH3_HELRO</name>
<dbReference type="Pfam" id="PF13281">
    <property type="entry name" value="MAP3K_TRAF_bd"/>
    <property type="match status" value="1"/>
</dbReference>
<keyword evidence="3" id="KW-0479">Metal-binding</keyword>
<feature type="compositionally biased region" description="Acidic residues" evidence="9">
    <location>
        <begin position="1332"/>
        <end position="1372"/>
    </location>
</feature>
<dbReference type="InterPro" id="IPR017441">
    <property type="entry name" value="Protein_kinase_ATP_BS"/>
</dbReference>
<dbReference type="Pfam" id="PF19039">
    <property type="entry name" value="ASK_PH"/>
    <property type="match status" value="1"/>
</dbReference>
<evidence type="ECO:0000313" key="13">
    <source>
        <dbReference type="Proteomes" id="UP000015101"/>
    </source>
</evidence>
<dbReference type="GO" id="GO:0007254">
    <property type="term" value="P:JNK cascade"/>
    <property type="evidence" value="ECO:0000318"/>
    <property type="project" value="GO_Central"/>
</dbReference>
<evidence type="ECO:0000256" key="7">
    <source>
        <dbReference type="ARBA" id="ARBA00023054"/>
    </source>
</evidence>
<dbReference type="CTD" id="20211420"/>
<evidence type="ECO:0000256" key="5">
    <source>
        <dbReference type="ARBA" id="ARBA00022777"/>
    </source>
</evidence>
<keyword evidence="4 8" id="KW-0547">Nucleotide-binding</keyword>
<dbReference type="EnsemblMetazoa" id="HelroT189913">
    <property type="protein sequence ID" value="HelroP189913"/>
    <property type="gene ID" value="HelroG189913"/>
</dbReference>
<keyword evidence="2" id="KW-0808">Transferase</keyword>
<dbReference type="STRING" id="6412.T1FRH3"/>
<evidence type="ECO:0000259" key="10">
    <source>
        <dbReference type="PROSITE" id="PS50011"/>
    </source>
</evidence>
<dbReference type="RefSeq" id="XP_009031506.1">
    <property type="nucleotide sequence ID" value="XM_009033258.1"/>
</dbReference>
<evidence type="ECO:0000256" key="8">
    <source>
        <dbReference type="PROSITE-ProRule" id="PRU10141"/>
    </source>
</evidence>
<keyword evidence="1" id="KW-0723">Serine/threonine-protein kinase</keyword>
<dbReference type="EMBL" id="AMQM01002305">
    <property type="status" value="NOT_ANNOTATED_CDS"/>
    <property type="molecule type" value="Genomic_DNA"/>
</dbReference>
<protein>
    <recommendedName>
        <fullName evidence="10">Protein kinase domain-containing protein</fullName>
    </recommendedName>
</protein>
<dbReference type="EMBL" id="KB097753">
    <property type="protein sequence ID" value="ESN90605.1"/>
    <property type="molecule type" value="Genomic_DNA"/>
</dbReference>
<dbReference type="SUPFAM" id="SSF56112">
    <property type="entry name" value="Protein kinase-like (PK-like)"/>
    <property type="match status" value="1"/>
</dbReference>
<dbReference type="GO" id="GO:0046872">
    <property type="term" value="F:metal ion binding"/>
    <property type="evidence" value="ECO:0007669"/>
    <property type="project" value="UniProtKB-KW"/>
</dbReference>
<proteinExistence type="predicted"/>
<dbReference type="GO" id="GO:0004672">
    <property type="term" value="F:protein kinase activity"/>
    <property type="evidence" value="ECO:0000318"/>
    <property type="project" value="GO_Central"/>
</dbReference>
<dbReference type="HOGENOM" id="CLU_003687_1_0_1"/>
<dbReference type="InterPro" id="IPR025136">
    <property type="entry name" value="MAP3K_TRAF-bd"/>
</dbReference>
<dbReference type="InterPro" id="IPR043969">
    <property type="entry name" value="MAP3K_PH"/>
</dbReference>